<accession>A0A172WQY3</accession>
<reference evidence="2 3" key="1">
    <citation type="submission" date="2016-05" db="EMBL/GenBank/DDBJ databases">
        <title>Genome sequence of Pseudomonas stutzeri 273 and identification of the exopolysaccharide biosynthesis locus.</title>
        <authorList>
            <person name="Wu S."/>
            <person name="Sun C."/>
        </authorList>
    </citation>
    <scope>NUCLEOTIDE SEQUENCE [LARGE SCALE GENOMIC DNA]</scope>
    <source>
        <strain evidence="2 3">273</strain>
    </source>
</reference>
<dbReference type="EMBL" id="CP015641">
    <property type="protein sequence ID" value="ANF25911.1"/>
    <property type="molecule type" value="Genomic_DNA"/>
</dbReference>
<dbReference type="Proteomes" id="UP000077787">
    <property type="component" value="Chromosome"/>
</dbReference>
<protein>
    <submittedName>
        <fullName evidence="2">Uncharacterized protein</fullName>
    </submittedName>
</protein>
<evidence type="ECO:0000313" key="2">
    <source>
        <dbReference type="EMBL" id="ANF25911.1"/>
    </source>
</evidence>
<organism evidence="2 3">
    <name type="scientific">Stutzerimonas stutzeri</name>
    <name type="common">Pseudomonas stutzeri</name>
    <dbReference type="NCBI Taxonomy" id="316"/>
    <lineage>
        <taxon>Bacteria</taxon>
        <taxon>Pseudomonadati</taxon>
        <taxon>Pseudomonadota</taxon>
        <taxon>Gammaproteobacteria</taxon>
        <taxon>Pseudomonadales</taxon>
        <taxon>Pseudomonadaceae</taxon>
        <taxon>Stutzerimonas</taxon>
    </lineage>
</organism>
<sequence>MALDHDQFNQLLTEAQAHADRAASENNPQHYQQAFESSLKAMRLLAEESGNWRDAVVRATEEYQGDEGI</sequence>
<dbReference type="OrthoDB" id="6902825at2"/>
<evidence type="ECO:0000313" key="3">
    <source>
        <dbReference type="Proteomes" id="UP000077787"/>
    </source>
</evidence>
<proteinExistence type="predicted"/>
<name>A0A172WQY3_STUST</name>
<dbReference type="RefSeq" id="WP_064481542.1">
    <property type="nucleotide sequence ID" value="NZ_CP015641.1"/>
</dbReference>
<evidence type="ECO:0000256" key="1">
    <source>
        <dbReference type="SAM" id="MobiDB-lite"/>
    </source>
</evidence>
<feature type="region of interest" description="Disordered" evidence="1">
    <location>
        <begin position="1"/>
        <end position="31"/>
    </location>
</feature>
<dbReference type="AlphaFoldDB" id="A0A172WQY3"/>
<gene>
    <name evidence="2" type="ORF">PS273GM_12520</name>
</gene>